<keyword evidence="5" id="KW-0028">Amino-acid biosynthesis</keyword>
<dbReference type="PANTHER" id="PTHR11772">
    <property type="entry name" value="ASPARAGINE SYNTHETASE"/>
    <property type="match status" value="1"/>
</dbReference>
<evidence type="ECO:0000256" key="8">
    <source>
        <dbReference type="ARBA" id="ARBA00022888"/>
    </source>
</evidence>
<dbReference type="PIRSF" id="PIRSF001589">
    <property type="entry name" value="Asn_synthetase_glu-h"/>
    <property type="match status" value="1"/>
</dbReference>
<dbReference type="InterPro" id="IPR029055">
    <property type="entry name" value="Ntn_hydrolases_N"/>
</dbReference>
<dbReference type="Pfam" id="PF00733">
    <property type="entry name" value="Asn_synthase"/>
    <property type="match status" value="2"/>
</dbReference>
<keyword evidence="6 12" id="KW-0547">Nucleotide-binding</keyword>
<dbReference type="InterPro" id="IPR017932">
    <property type="entry name" value="GATase_2_dom"/>
</dbReference>
<feature type="binding site" evidence="13">
    <location>
        <position position="263"/>
    </location>
    <ligand>
        <name>ATP</name>
        <dbReference type="ChEBI" id="CHEBI:30616"/>
    </ligand>
</feature>
<dbReference type="CDD" id="cd00712">
    <property type="entry name" value="AsnB"/>
    <property type="match status" value="1"/>
</dbReference>
<dbReference type="CDD" id="cd01991">
    <property type="entry name" value="Asn_synthase_B_C"/>
    <property type="match status" value="1"/>
</dbReference>
<dbReference type="InterPro" id="IPR050795">
    <property type="entry name" value="Asn_Synthetase"/>
</dbReference>
<proteinExistence type="predicted"/>
<keyword evidence="7 12" id="KW-0067">ATP-binding</keyword>
<feature type="site" description="Important for beta-aspartyl-AMP intermediate formation" evidence="14">
    <location>
        <position position="340"/>
    </location>
</feature>
<evidence type="ECO:0000256" key="4">
    <source>
        <dbReference type="ARBA" id="ARBA00022598"/>
    </source>
</evidence>
<comment type="caution">
    <text evidence="16">The sequence shown here is derived from an EMBL/GenBank/DDBJ whole genome shotgun (WGS) entry which is preliminary data.</text>
</comment>
<dbReference type="SUPFAM" id="SSF56235">
    <property type="entry name" value="N-terminal nucleophile aminohydrolases (Ntn hydrolases)"/>
    <property type="match status" value="1"/>
</dbReference>
<reference evidence="16" key="1">
    <citation type="journal article" date="2023" name="G3 (Bethesda)">
        <title>Whole genome assemblies of Zophobas morio and Tenebrio molitor.</title>
        <authorList>
            <person name="Kaur S."/>
            <person name="Stinson S.A."/>
            <person name="diCenzo G.C."/>
        </authorList>
    </citation>
    <scope>NUCLEOTIDE SEQUENCE</scope>
    <source>
        <strain evidence="16">QUZm001</strain>
    </source>
</reference>
<keyword evidence="9" id="KW-0315">Glutamine amidotransferase</keyword>
<evidence type="ECO:0000256" key="6">
    <source>
        <dbReference type="ARBA" id="ARBA00022741"/>
    </source>
</evidence>
<evidence type="ECO:0000256" key="12">
    <source>
        <dbReference type="PIRNR" id="PIRNR001589"/>
    </source>
</evidence>
<evidence type="ECO:0000313" key="16">
    <source>
        <dbReference type="EMBL" id="KAJ3653361.1"/>
    </source>
</evidence>
<sequence length="538" mass="61011">MKIAHRGPDASRVETDNRIKNCCVGFHRLAIVDCTYGMQPMKLHQFPMTILLCNGELYNCKELEKQHGFKYETFCDVECITHLYHKYGIEECVKNLDGVFAFVLVDMEKQKVFVGRDPYGVRPVFKLTGSCGMLGLCSEAKGLVGLANGQNGDKKTIEPFTPGTFEEYDILENGGAKLVRSQIFHLPGDRPSFQPFVLYEELGSDPFENIRALLTSAVKKRLMANRRLGCFLSGGLDSSLIASLLVRAAKEADLPYTIQTFSIGMSDSPDVRAAREVADFLGTDHHVVTFTEEDVARVLDDVVYSLETPDITTVRASLPMYLLSRYVVENTDTTVLFSGEGADEVCQGYIYFRDAPDPQAAHDDSVRLLREIYLFDGLRADRTTAASKLELRVPFLDLQFTDYYLGLDQKLRQPKDGVEKFMLRKAFDKMGVLPDRILWRHKEAFSDGVASKKKSLFQVLQDIVEKRMPEPFDPLVTKQKYPHCTPTSKEALYYREVFEKSFPGAADKFVPYYWMPRWVEGVTDPSARFIKHYAAPQK</sequence>
<evidence type="ECO:0000256" key="9">
    <source>
        <dbReference type="ARBA" id="ARBA00022962"/>
    </source>
</evidence>
<feature type="binding site" evidence="13">
    <location>
        <begin position="338"/>
        <end position="339"/>
    </location>
    <ligand>
        <name>ATP</name>
        <dbReference type="ChEBI" id="CHEBI:30616"/>
    </ligand>
</feature>
<dbReference type="GO" id="GO:0005829">
    <property type="term" value="C:cytosol"/>
    <property type="evidence" value="ECO:0007669"/>
    <property type="project" value="TreeGrafter"/>
</dbReference>
<dbReference type="GO" id="GO:0004066">
    <property type="term" value="F:asparagine synthase (glutamine-hydrolyzing) activity"/>
    <property type="evidence" value="ECO:0007669"/>
    <property type="project" value="UniProtKB-EC"/>
</dbReference>
<dbReference type="Gene3D" id="3.60.20.10">
    <property type="entry name" value="Glutamine Phosphoribosylpyrophosphate, subunit 1, domain 1"/>
    <property type="match status" value="1"/>
</dbReference>
<evidence type="ECO:0000256" key="2">
    <source>
        <dbReference type="ARBA" id="ARBA00012737"/>
    </source>
</evidence>
<dbReference type="Pfam" id="PF13537">
    <property type="entry name" value="GATase_7"/>
    <property type="match status" value="1"/>
</dbReference>
<dbReference type="AlphaFoldDB" id="A0AA38MEH0"/>
<dbReference type="NCBIfam" id="TIGR01536">
    <property type="entry name" value="asn_synth_AEB"/>
    <property type="match status" value="1"/>
</dbReference>
<evidence type="ECO:0000259" key="15">
    <source>
        <dbReference type="PROSITE" id="PS51278"/>
    </source>
</evidence>
<dbReference type="EC" id="6.3.5.4" evidence="2"/>
<evidence type="ECO:0000256" key="11">
    <source>
        <dbReference type="ARBA" id="ARBA00048741"/>
    </source>
</evidence>
<dbReference type="InterPro" id="IPR014729">
    <property type="entry name" value="Rossmann-like_a/b/a_fold"/>
</dbReference>
<dbReference type="GO" id="GO:0005524">
    <property type="term" value="F:ATP binding"/>
    <property type="evidence" value="ECO:0007669"/>
    <property type="project" value="UniProtKB-KW"/>
</dbReference>
<dbReference type="PROSITE" id="PS51278">
    <property type="entry name" value="GATASE_TYPE_2"/>
    <property type="match status" value="1"/>
</dbReference>
<dbReference type="GO" id="GO:0006529">
    <property type="term" value="P:asparagine biosynthetic process"/>
    <property type="evidence" value="ECO:0007669"/>
    <property type="project" value="UniProtKB-KW"/>
</dbReference>
<evidence type="ECO:0000256" key="7">
    <source>
        <dbReference type="ARBA" id="ARBA00022840"/>
    </source>
</evidence>
<feature type="domain" description="Glutamine amidotransferase type-2" evidence="15">
    <location>
        <begin position="1"/>
        <end position="171"/>
    </location>
</feature>
<keyword evidence="8" id="KW-0061">Asparagine biosynthesis</keyword>
<dbReference type="SUPFAM" id="SSF52402">
    <property type="entry name" value="Adenine nucleotide alpha hydrolases-like"/>
    <property type="match status" value="1"/>
</dbReference>
<keyword evidence="4" id="KW-0436">Ligase</keyword>
<feature type="binding site" evidence="13">
    <location>
        <position position="76"/>
    </location>
    <ligand>
        <name>L-glutamine</name>
        <dbReference type="ChEBI" id="CHEBI:58359"/>
    </ligand>
</feature>
<dbReference type="InterPro" id="IPR001962">
    <property type="entry name" value="Asn_synthase"/>
</dbReference>
<organism evidence="16 17">
    <name type="scientific">Zophobas morio</name>
    <dbReference type="NCBI Taxonomy" id="2755281"/>
    <lineage>
        <taxon>Eukaryota</taxon>
        <taxon>Metazoa</taxon>
        <taxon>Ecdysozoa</taxon>
        <taxon>Arthropoda</taxon>
        <taxon>Hexapoda</taxon>
        <taxon>Insecta</taxon>
        <taxon>Pterygota</taxon>
        <taxon>Neoptera</taxon>
        <taxon>Endopterygota</taxon>
        <taxon>Coleoptera</taxon>
        <taxon>Polyphaga</taxon>
        <taxon>Cucujiformia</taxon>
        <taxon>Tenebrionidae</taxon>
        <taxon>Zophobas</taxon>
    </lineage>
</organism>
<comment type="catalytic activity">
    <reaction evidence="11">
        <text>L-aspartate + L-glutamine + ATP + H2O = L-asparagine + L-glutamate + AMP + diphosphate + H(+)</text>
        <dbReference type="Rhea" id="RHEA:12228"/>
        <dbReference type="ChEBI" id="CHEBI:15377"/>
        <dbReference type="ChEBI" id="CHEBI:15378"/>
        <dbReference type="ChEBI" id="CHEBI:29985"/>
        <dbReference type="ChEBI" id="CHEBI:29991"/>
        <dbReference type="ChEBI" id="CHEBI:30616"/>
        <dbReference type="ChEBI" id="CHEBI:33019"/>
        <dbReference type="ChEBI" id="CHEBI:58048"/>
        <dbReference type="ChEBI" id="CHEBI:58359"/>
        <dbReference type="ChEBI" id="CHEBI:456215"/>
        <dbReference type="EC" id="6.3.5.4"/>
    </reaction>
</comment>
<dbReference type="EMBL" id="JALNTZ010000004">
    <property type="protein sequence ID" value="KAJ3653361.1"/>
    <property type="molecule type" value="Genomic_DNA"/>
</dbReference>
<evidence type="ECO:0000256" key="1">
    <source>
        <dbReference type="ARBA" id="ARBA00005187"/>
    </source>
</evidence>
<dbReference type="InterPro" id="IPR033738">
    <property type="entry name" value="AsnB_N"/>
</dbReference>
<accession>A0AA38MEH0</accession>
<keyword evidence="17" id="KW-1185">Reference proteome</keyword>
<comment type="pathway">
    <text evidence="1">Amino-acid biosynthesis; L-asparagine biosynthesis; L-asparagine from L-aspartate (L-Gln route): step 1/1.</text>
</comment>
<evidence type="ECO:0000256" key="3">
    <source>
        <dbReference type="ARBA" id="ARBA00021389"/>
    </source>
</evidence>
<evidence type="ECO:0000313" key="17">
    <source>
        <dbReference type="Proteomes" id="UP001168821"/>
    </source>
</evidence>
<dbReference type="InterPro" id="IPR006426">
    <property type="entry name" value="Asn_synth_AEB"/>
</dbReference>
<evidence type="ECO:0000256" key="10">
    <source>
        <dbReference type="ARBA" id="ARBA00030234"/>
    </source>
</evidence>
<evidence type="ECO:0000256" key="13">
    <source>
        <dbReference type="PIRSR" id="PIRSR001589-2"/>
    </source>
</evidence>
<gene>
    <name evidence="16" type="ORF">Zmor_012616</name>
</gene>
<dbReference type="PANTHER" id="PTHR11772:SF23">
    <property type="entry name" value="ASPARAGINE SYNTHETASE [GLUTAMINE-HYDROLYZING]"/>
    <property type="match status" value="1"/>
</dbReference>
<evidence type="ECO:0000256" key="5">
    <source>
        <dbReference type="ARBA" id="ARBA00022605"/>
    </source>
</evidence>
<dbReference type="Proteomes" id="UP001168821">
    <property type="component" value="Unassembled WGS sequence"/>
</dbReference>
<name>A0AA38MEH0_9CUCU</name>
<protein>
    <recommendedName>
        <fullName evidence="3">Asparagine synthetase [glutamine-hydrolyzing]</fullName>
        <ecNumber evidence="2">6.3.5.4</ecNumber>
    </recommendedName>
    <alternativeName>
        <fullName evidence="10">Glutamine-dependent asparagine synthetase</fullName>
    </alternativeName>
</protein>
<evidence type="ECO:0000256" key="14">
    <source>
        <dbReference type="PIRSR" id="PIRSR001589-3"/>
    </source>
</evidence>
<dbReference type="Gene3D" id="3.40.50.620">
    <property type="entry name" value="HUPs"/>
    <property type="match status" value="1"/>
</dbReference>